<evidence type="ECO:0000313" key="2">
    <source>
        <dbReference type="Proteomes" id="UP000580250"/>
    </source>
</evidence>
<accession>A0A6V7VCA3</accession>
<organism evidence="1 2">
    <name type="scientific">Meloidogyne enterolobii</name>
    <name type="common">Root-knot nematode worm</name>
    <name type="synonym">Meloidogyne mayaguensis</name>
    <dbReference type="NCBI Taxonomy" id="390850"/>
    <lineage>
        <taxon>Eukaryota</taxon>
        <taxon>Metazoa</taxon>
        <taxon>Ecdysozoa</taxon>
        <taxon>Nematoda</taxon>
        <taxon>Chromadorea</taxon>
        <taxon>Rhabditida</taxon>
        <taxon>Tylenchina</taxon>
        <taxon>Tylenchomorpha</taxon>
        <taxon>Tylenchoidea</taxon>
        <taxon>Meloidogynidae</taxon>
        <taxon>Meloidogyninae</taxon>
        <taxon>Meloidogyne</taxon>
    </lineage>
</organism>
<comment type="caution">
    <text evidence="1">The sequence shown here is derived from an EMBL/GenBank/DDBJ whole genome shotgun (WGS) entry which is preliminary data.</text>
</comment>
<reference evidence="1 2" key="1">
    <citation type="submission" date="2020-08" db="EMBL/GenBank/DDBJ databases">
        <authorList>
            <person name="Koutsovoulos G."/>
            <person name="Danchin GJ E."/>
        </authorList>
    </citation>
    <scope>NUCLEOTIDE SEQUENCE [LARGE SCALE GENOMIC DNA]</scope>
</reference>
<dbReference type="Proteomes" id="UP000580250">
    <property type="component" value="Unassembled WGS sequence"/>
</dbReference>
<protein>
    <submittedName>
        <fullName evidence="1">Uncharacterized protein</fullName>
    </submittedName>
</protein>
<sequence length="69" mass="8243">MTRDVRKIFTLRVKCQTPIFQILKTRQTSESFKLKARTLWGTTSPGIHSKFFLNLIQNVSFKIKKKFYF</sequence>
<name>A0A6V7VCA3_MELEN</name>
<proteinExistence type="predicted"/>
<gene>
    <name evidence="1" type="ORF">MENT_LOCUS24070</name>
</gene>
<dbReference type="AlphaFoldDB" id="A0A6V7VCA3"/>
<evidence type="ECO:0000313" key="1">
    <source>
        <dbReference type="EMBL" id="CAD2172513.1"/>
    </source>
</evidence>
<dbReference type="EMBL" id="CAJEWN010000201">
    <property type="protein sequence ID" value="CAD2172513.1"/>
    <property type="molecule type" value="Genomic_DNA"/>
</dbReference>